<keyword evidence="6" id="KW-0472">Membrane</keyword>
<dbReference type="EMBL" id="LN554846">
    <property type="protein sequence ID" value="CED71236.1"/>
    <property type="molecule type" value="Genomic_DNA"/>
</dbReference>
<dbReference type="GO" id="GO:0015562">
    <property type="term" value="F:efflux transmembrane transporter activity"/>
    <property type="evidence" value="ECO:0007669"/>
    <property type="project" value="InterPro"/>
</dbReference>
<dbReference type="PANTHER" id="PTHR30026">
    <property type="entry name" value="OUTER MEMBRANE PROTEIN TOLC"/>
    <property type="match status" value="1"/>
</dbReference>
<protein>
    <submittedName>
        <fullName evidence="9">Outer membrane efflux protein</fullName>
    </submittedName>
</protein>
<dbReference type="HOGENOM" id="CLU_012817_1_0_6"/>
<evidence type="ECO:0000256" key="4">
    <source>
        <dbReference type="ARBA" id="ARBA00022452"/>
    </source>
</evidence>
<dbReference type="Pfam" id="PF02321">
    <property type="entry name" value="OEP"/>
    <property type="match status" value="2"/>
</dbReference>
<dbReference type="AlphaFoldDB" id="A0A090IKN7"/>
<evidence type="ECO:0000256" key="6">
    <source>
        <dbReference type="ARBA" id="ARBA00023136"/>
    </source>
</evidence>
<keyword evidence="3" id="KW-0813">Transport</keyword>
<comment type="similarity">
    <text evidence="2">Belongs to the outer membrane factor (OMF) (TC 1.B.17) family.</text>
</comment>
<dbReference type="GeneID" id="28540714"/>
<evidence type="ECO:0000256" key="5">
    <source>
        <dbReference type="ARBA" id="ARBA00022692"/>
    </source>
</evidence>
<evidence type="ECO:0000256" key="7">
    <source>
        <dbReference type="ARBA" id="ARBA00023237"/>
    </source>
</evidence>
<dbReference type="Gene3D" id="1.20.1600.10">
    <property type="entry name" value="Outer membrane efflux proteins (OEP)"/>
    <property type="match status" value="1"/>
</dbReference>
<sequence>MRDKSSVKNALRLLSFSLMVNSVSTMSYALTIEDAWQATKQYDPTYLQSQLDEKISETEIRSSRSALLPSAEITAGSTWNEGSDNTNNYGIRLNQTIWDSSKWSVLDQSQASLLASQLKVKQSHNELAERLINAYLDLAQSQGDLRLAQQKFDEGTKMLRIIELRYKAGKIQSVELEDMRSNHLDEEAEILASRSRVEDKKASLIGLINMEPTQVDEIKTTNLSPPKLIVNSKQEWLKLASNHSPELLAAKQSIRIAELETEQAKTGYYPTITGSVGYSDSTHSDDELNANLNLSLPLDLNGSTAASVDRAKLKVHRARQDVRAVEIGIKSTISNRYTQLSLNWQRVEMAEKQVASRELVLKSKQAIYKAGMAEASDVIDAHNRLFSSKNTLQSLLYQYWQYRISLLKSVGKLDNETIALISQALQS</sequence>
<dbReference type="GO" id="GO:0009279">
    <property type="term" value="C:cell outer membrane"/>
    <property type="evidence" value="ECO:0007669"/>
    <property type="project" value="UniProtKB-SubCell"/>
</dbReference>
<evidence type="ECO:0000256" key="2">
    <source>
        <dbReference type="ARBA" id="ARBA00007613"/>
    </source>
</evidence>
<dbReference type="STRING" id="80852.AWOD_I_1151"/>
<keyword evidence="8" id="KW-0732">Signal</keyword>
<dbReference type="SUPFAM" id="SSF56954">
    <property type="entry name" value="Outer membrane efflux proteins (OEP)"/>
    <property type="match status" value="1"/>
</dbReference>
<reference evidence="10" key="1">
    <citation type="submission" date="2014-09" db="EMBL/GenBank/DDBJ databases">
        <authorList>
            <person name="Hjerde E."/>
        </authorList>
    </citation>
    <scope>NUCLEOTIDE SEQUENCE [LARGE SCALE GENOMIC DNA]</scope>
    <source>
        <strain evidence="10">06/09/139</strain>
    </source>
</reference>
<dbReference type="InterPro" id="IPR003423">
    <property type="entry name" value="OMP_efflux"/>
</dbReference>
<keyword evidence="10" id="KW-1185">Reference proteome</keyword>
<name>A0A090IKN7_9GAMM</name>
<dbReference type="PANTHER" id="PTHR30026:SF20">
    <property type="entry name" value="OUTER MEMBRANE PROTEIN TOLC"/>
    <property type="match status" value="1"/>
</dbReference>
<dbReference type="GO" id="GO:1990281">
    <property type="term" value="C:efflux pump complex"/>
    <property type="evidence" value="ECO:0007669"/>
    <property type="project" value="TreeGrafter"/>
</dbReference>
<dbReference type="KEGG" id="awd:AWOD_I_1151"/>
<evidence type="ECO:0000256" key="3">
    <source>
        <dbReference type="ARBA" id="ARBA00022448"/>
    </source>
</evidence>
<feature type="signal peptide" evidence="8">
    <location>
        <begin position="1"/>
        <end position="29"/>
    </location>
</feature>
<dbReference type="PATRIC" id="fig|80852.17.peg.1179"/>
<keyword evidence="5" id="KW-0812">Transmembrane</keyword>
<keyword evidence="4" id="KW-1134">Transmembrane beta strand</keyword>
<evidence type="ECO:0000313" key="10">
    <source>
        <dbReference type="Proteomes" id="UP000032427"/>
    </source>
</evidence>
<proteinExistence type="inferred from homology"/>
<dbReference type="OrthoDB" id="6396237at2"/>
<dbReference type="Proteomes" id="UP000032427">
    <property type="component" value="Chromosome 1"/>
</dbReference>
<gene>
    <name evidence="9" type="ORF">AWOD_I_1151</name>
</gene>
<feature type="chain" id="PRO_5001857521" evidence="8">
    <location>
        <begin position="30"/>
        <end position="427"/>
    </location>
</feature>
<keyword evidence="7" id="KW-0998">Cell outer membrane</keyword>
<organism evidence="9 10">
    <name type="scientific">Aliivibrio wodanis</name>
    <dbReference type="NCBI Taxonomy" id="80852"/>
    <lineage>
        <taxon>Bacteria</taxon>
        <taxon>Pseudomonadati</taxon>
        <taxon>Pseudomonadota</taxon>
        <taxon>Gammaproteobacteria</taxon>
        <taxon>Vibrionales</taxon>
        <taxon>Vibrionaceae</taxon>
        <taxon>Aliivibrio</taxon>
    </lineage>
</organism>
<comment type="subcellular location">
    <subcellularLocation>
        <location evidence="1">Cell outer membrane</location>
    </subcellularLocation>
</comment>
<dbReference type="InterPro" id="IPR051906">
    <property type="entry name" value="TolC-like"/>
</dbReference>
<accession>A0A090IKN7</accession>
<dbReference type="GO" id="GO:0015288">
    <property type="term" value="F:porin activity"/>
    <property type="evidence" value="ECO:0007669"/>
    <property type="project" value="TreeGrafter"/>
</dbReference>
<evidence type="ECO:0000313" key="9">
    <source>
        <dbReference type="EMBL" id="CED71236.1"/>
    </source>
</evidence>
<evidence type="ECO:0000256" key="1">
    <source>
        <dbReference type="ARBA" id="ARBA00004442"/>
    </source>
</evidence>
<evidence type="ECO:0000256" key="8">
    <source>
        <dbReference type="SAM" id="SignalP"/>
    </source>
</evidence>